<evidence type="ECO:0000313" key="2">
    <source>
        <dbReference type="Proteomes" id="UP000275408"/>
    </source>
</evidence>
<feature type="non-terminal residue" evidence="1">
    <location>
        <position position="159"/>
    </location>
</feature>
<keyword evidence="2" id="KW-1185">Reference proteome</keyword>
<dbReference type="EMBL" id="RCHS01000141">
    <property type="protein sequence ID" value="RMX60497.1"/>
    <property type="molecule type" value="Genomic_DNA"/>
</dbReference>
<dbReference type="AlphaFoldDB" id="A0A3M6V3Q7"/>
<gene>
    <name evidence="1" type="ORF">pdam_00001486</name>
</gene>
<protein>
    <submittedName>
        <fullName evidence="1">Uncharacterized protein</fullName>
    </submittedName>
</protein>
<dbReference type="Proteomes" id="UP000275408">
    <property type="component" value="Unassembled WGS sequence"/>
</dbReference>
<dbReference type="OrthoDB" id="5975827at2759"/>
<reference evidence="1 2" key="1">
    <citation type="journal article" date="2018" name="Sci. Rep.">
        <title>Comparative analysis of the Pocillopora damicornis genome highlights role of immune system in coral evolution.</title>
        <authorList>
            <person name="Cunning R."/>
            <person name="Bay R.A."/>
            <person name="Gillette P."/>
            <person name="Baker A.C."/>
            <person name="Traylor-Knowles N."/>
        </authorList>
    </citation>
    <scope>NUCLEOTIDE SEQUENCE [LARGE SCALE GENOMIC DNA]</scope>
    <source>
        <strain evidence="1">RSMAS</strain>
        <tissue evidence="1">Whole animal</tissue>
    </source>
</reference>
<comment type="caution">
    <text evidence="1">The sequence shown here is derived from an EMBL/GenBank/DDBJ whole genome shotgun (WGS) entry which is preliminary data.</text>
</comment>
<sequence length="159" mass="17876">MTVLITEKLRNPWILEQLCEKLAGLQSLTRSKRYKPPFCQQGKISRSLSVNGGVSLGGECRWSRDSCYKTADTVREEKIHMEASNQSENRTPRHCNSVTLRKDWSSPDPQLEAGAFVRITVTPKISVKLPASPKSQSKAIKSSFFSFFDDLGEVNQTIL</sequence>
<evidence type="ECO:0000313" key="1">
    <source>
        <dbReference type="EMBL" id="RMX60497.1"/>
    </source>
</evidence>
<proteinExistence type="predicted"/>
<organism evidence="1 2">
    <name type="scientific">Pocillopora damicornis</name>
    <name type="common">Cauliflower coral</name>
    <name type="synonym">Millepora damicornis</name>
    <dbReference type="NCBI Taxonomy" id="46731"/>
    <lineage>
        <taxon>Eukaryota</taxon>
        <taxon>Metazoa</taxon>
        <taxon>Cnidaria</taxon>
        <taxon>Anthozoa</taxon>
        <taxon>Hexacorallia</taxon>
        <taxon>Scleractinia</taxon>
        <taxon>Astrocoeniina</taxon>
        <taxon>Pocilloporidae</taxon>
        <taxon>Pocillopora</taxon>
    </lineage>
</organism>
<name>A0A3M6V3Q7_POCDA</name>
<accession>A0A3M6V3Q7</accession>